<evidence type="ECO:0000313" key="2">
    <source>
        <dbReference type="EMBL" id="SVC60397.1"/>
    </source>
</evidence>
<sequence length="145" mass="15718">MAHQHAQIASIGPALAHIQPIGSTHSAQRPQPHRAIGSMWPHQARSGSLGKATLDHAPQWPSHWSHWASHWPSIGLSIGPIECNTLNQIAQGVGVSLDDDGHRHSDPLDGRGADRTPFAQYDDTQMDTFPLPSILMSEIVCFCGV</sequence>
<gene>
    <name evidence="2" type="ORF">METZ01_LOCUS313251</name>
</gene>
<reference evidence="2" key="1">
    <citation type="submission" date="2018-05" db="EMBL/GenBank/DDBJ databases">
        <authorList>
            <person name="Lanie J.A."/>
            <person name="Ng W.-L."/>
            <person name="Kazmierczak K.M."/>
            <person name="Andrzejewski T.M."/>
            <person name="Davidsen T.M."/>
            <person name="Wayne K.J."/>
            <person name="Tettelin H."/>
            <person name="Glass J.I."/>
            <person name="Rusch D."/>
            <person name="Podicherti R."/>
            <person name="Tsui H.-C.T."/>
            <person name="Winkler M.E."/>
        </authorList>
    </citation>
    <scope>NUCLEOTIDE SEQUENCE</scope>
</reference>
<feature type="region of interest" description="Disordered" evidence="1">
    <location>
        <begin position="23"/>
        <end position="54"/>
    </location>
</feature>
<accession>A0A382NJD2</accession>
<dbReference type="EMBL" id="UINC01100380">
    <property type="protein sequence ID" value="SVC60397.1"/>
    <property type="molecule type" value="Genomic_DNA"/>
</dbReference>
<dbReference type="AlphaFoldDB" id="A0A382NJD2"/>
<evidence type="ECO:0000256" key="1">
    <source>
        <dbReference type="SAM" id="MobiDB-lite"/>
    </source>
</evidence>
<proteinExistence type="predicted"/>
<organism evidence="2">
    <name type="scientific">marine metagenome</name>
    <dbReference type="NCBI Taxonomy" id="408172"/>
    <lineage>
        <taxon>unclassified sequences</taxon>
        <taxon>metagenomes</taxon>
        <taxon>ecological metagenomes</taxon>
    </lineage>
</organism>
<name>A0A382NJD2_9ZZZZ</name>
<protein>
    <submittedName>
        <fullName evidence="2">Uncharacterized protein</fullName>
    </submittedName>
</protein>